<protein>
    <submittedName>
        <fullName evidence="1">Uncharacterized protein</fullName>
    </submittedName>
</protein>
<dbReference type="KEGG" id="ssl:SS1G_06160"/>
<keyword evidence="2" id="KW-1185">Reference proteome</keyword>
<dbReference type="AlphaFoldDB" id="A7ELG3"/>
<gene>
    <name evidence="1" type="ORF">SS1G_06160</name>
</gene>
<name>A7ELG3_SCLS1</name>
<proteinExistence type="predicted"/>
<sequence>MPTITNPPWDPPAPVIQDTSALMQANTPPEACVAACNALFSCRI</sequence>
<dbReference type="RefSeq" id="XP_001593238.1">
    <property type="nucleotide sequence ID" value="XM_001593188.1"/>
</dbReference>
<dbReference type="EMBL" id="CH476627">
    <property type="protein sequence ID" value="EDO03679.1"/>
    <property type="molecule type" value="Genomic_DNA"/>
</dbReference>
<dbReference type="Proteomes" id="UP000001312">
    <property type="component" value="Unassembled WGS sequence"/>
</dbReference>
<accession>A7ELG3</accession>
<reference evidence="2" key="1">
    <citation type="journal article" date="2011" name="PLoS Genet.">
        <title>Genomic analysis of the necrotrophic fungal pathogens Sclerotinia sclerotiorum and Botrytis cinerea.</title>
        <authorList>
            <person name="Amselem J."/>
            <person name="Cuomo C.A."/>
            <person name="van Kan J.A."/>
            <person name="Viaud M."/>
            <person name="Benito E.P."/>
            <person name="Couloux A."/>
            <person name="Coutinho P.M."/>
            <person name="de Vries R.P."/>
            <person name="Dyer P.S."/>
            <person name="Fillinger S."/>
            <person name="Fournier E."/>
            <person name="Gout L."/>
            <person name="Hahn M."/>
            <person name="Kohn L."/>
            <person name="Lapalu N."/>
            <person name="Plummer K.M."/>
            <person name="Pradier J.M."/>
            <person name="Quevillon E."/>
            <person name="Sharon A."/>
            <person name="Simon A."/>
            <person name="ten Have A."/>
            <person name="Tudzynski B."/>
            <person name="Tudzynski P."/>
            <person name="Wincker P."/>
            <person name="Andrew M."/>
            <person name="Anthouard V."/>
            <person name="Beever R.E."/>
            <person name="Beffa R."/>
            <person name="Benoit I."/>
            <person name="Bouzid O."/>
            <person name="Brault B."/>
            <person name="Chen Z."/>
            <person name="Choquer M."/>
            <person name="Collemare J."/>
            <person name="Cotton P."/>
            <person name="Danchin E.G."/>
            <person name="Da Silva C."/>
            <person name="Gautier A."/>
            <person name="Giraud C."/>
            <person name="Giraud T."/>
            <person name="Gonzalez C."/>
            <person name="Grossetete S."/>
            <person name="Guldener U."/>
            <person name="Henrissat B."/>
            <person name="Howlett B.J."/>
            <person name="Kodira C."/>
            <person name="Kretschmer M."/>
            <person name="Lappartient A."/>
            <person name="Leroch M."/>
            <person name="Levis C."/>
            <person name="Mauceli E."/>
            <person name="Neuveglise C."/>
            <person name="Oeser B."/>
            <person name="Pearson M."/>
            <person name="Poulain J."/>
            <person name="Poussereau N."/>
            <person name="Quesneville H."/>
            <person name="Rascle C."/>
            <person name="Schumacher J."/>
            <person name="Segurens B."/>
            <person name="Sexton A."/>
            <person name="Silva E."/>
            <person name="Sirven C."/>
            <person name="Soanes D.M."/>
            <person name="Talbot N.J."/>
            <person name="Templeton M."/>
            <person name="Yandava C."/>
            <person name="Yarden O."/>
            <person name="Zeng Q."/>
            <person name="Rollins J.A."/>
            <person name="Lebrun M.H."/>
            <person name="Dickman M."/>
        </authorList>
    </citation>
    <scope>NUCLEOTIDE SEQUENCE [LARGE SCALE GENOMIC DNA]</scope>
    <source>
        <strain evidence="2">ATCC 18683 / 1980 / Ss-1</strain>
    </source>
</reference>
<evidence type="ECO:0000313" key="1">
    <source>
        <dbReference type="EMBL" id="EDO03679.1"/>
    </source>
</evidence>
<dbReference type="InParanoid" id="A7ELG3"/>
<evidence type="ECO:0000313" key="2">
    <source>
        <dbReference type="Proteomes" id="UP000001312"/>
    </source>
</evidence>
<organism evidence="1 2">
    <name type="scientific">Sclerotinia sclerotiorum (strain ATCC 18683 / 1980 / Ss-1)</name>
    <name type="common">White mold</name>
    <name type="synonym">Whetzelinia sclerotiorum</name>
    <dbReference type="NCBI Taxonomy" id="665079"/>
    <lineage>
        <taxon>Eukaryota</taxon>
        <taxon>Fungi</taxon>
        <taxon>Dikarya</taxon>
        <taxon>Ascomycota</taxon>
        <taxon>Pezizomycotina</taxon>
        <taxon>Leotiomycetes</taxon>
        <taxon>Helotiales</taxon>
        <taxon>Sclerotiniaceae</taxon>
        <taxon>Sclerotinia</taxon>
    </lineage>
</organism>
<dbReference type="HOGENOM" id="CLU_3224863_0_0_1"/>
<dbReference type="GeneID" id="5489220"/>